<dbReference type="Pfam" id="PF02894">
    <property type="entry name" value="GFO_IDH_MocA_C"/>
    <property type="match status" value="1"/>
</dbReference>
<evidence type="ECO:0000259" key="3">
    <source>
        <dbReference type="Pfam" id="PF02894"/>
    </source>
</evidence>
<organism evidence="4 5">
    <name type="scientific">Pseudonocardia xinjiangensis</name>
    <dbReference type="NCBI Taxonomy" id="75289"/>
    <lineage>
        <taxon>Bacteria</taxon>
        <taxon>Bacillati</taxon>
        <taxon>Actinomycetota</taxon>
        <taxon>Actinomycetes</taxon>
        <taxon>Pseudonocardiales</taxon>
        <taxon>Pseudonocardiaceae</taxon>
        <taxon>Pseudonocardia</taxon>
    </lineage>
</organism>
<dbReference type="SUPFAM" id="SSF51735">
    <property type="entry name" value="NAD(P)-binding Rossmann-fold domains"/>
    <property type="match status" value="1"/>
</dbReference>
<dbReference type="Gene3D" id="3.30.360.10">
    <property type="entry name" value="Dihydrodipicolinate Reductase, domain 2"/>
    <property type="match status" value="1"/>
</dbReference>
<dbReference type="Proteomes" id="UP001296706">
    <property type="component" value="Unassembled WGS sequence"/>
</dbReference>
<dbReference type="InterPro" id="IPR036291">
    <property type="entry name" value="NAD(P)-bd_dom_sf"/>
</dbReference>
<dbReference type="Pfam" id="PF01408">
    <property type="entry name" value="GFO_IDH_MocA"/>
    <property type="match status" value="1"/>
</dbReference>
<name>A0ABX1R571_9PSEU</name>
<dbReference type="Gene3D" id="3.40.50.720">
    <property type="entry name" value="NAD(P)-binding Rossmann-like Domain"/>
    <property type="match status" value="1"/>
</dbReference>
<evidence type="ECO:0000313" key="4">
    <source>
        <dbReference type="EMBL" id="NMH75541.1"/>
    </source>
</evidence>
<evidence type="ECO:0000256" key="1">
    <source>
        <dbReference type="ARBA" id="ARBA00010928"/>
    </source>
</evidence>
<dbReference type="InterPro" id="IPR004104">
    <property type="entry name" value="Gfo/Idh/MocA-like_OxRdtase_C"/>
</dbReference>
<dbReference type="EMBL" id="JAAXKY010000001">
    <property type="protein sequence ID" value="NMH75541.1"/>
    <property type="molecule type" value="Genomic_DNA"/>
</dbReference>
<accession>A0ABX1R571</accession>
<sequence length="380" mass="40700">MTWPVDAVAIGAKLALEEERVENTQSPIGLAVVGAGYWGPNLVRNAQATAAFQLQYLCDVDVERAHRVLGKYSTVRASASLDEVLADPAVDAVAVATPAATHHAVVMAAIEAGKHVLVEKPLAASFVEGRELVEAAEERGLVLMLDHTYCYTPSAQYLRELVRGGGLGTLQYLDSVRINLGLVQHDVDVLWDLAPHDLSIFLSILPDGVTPVSVSAQGSDPVGAGRACLAHLNVQMNTGAMAHIHVNWLSPTKIRTIVIGGSARTVVWDDLNPLQRLSVYDRGVDRADPADLGRDDRAATIVSYRTGDMVAPALKDKEALRSVMEEFADSITQKRAPLTDGRSGLQVLALLEAATASLQQGGVFMPVLTDHTRSPQEISQ</sequence>
<evidence type="ECO:0000313" key="5">
    <source>
        <dbReference type="Proteomes" id="UP001296706"/>
    </source>
</evidence>
<comment type="similarity">
    <text evidence="1">Belongs to the Gfo/Idh/MocA family.</text>
</comment>
<dbReference type="SUPFAM" id="SSF55347">
    <property type="entry name" value="Glyceraldehyde-3-phosphate dehydrogenase-like, C-terminal domain"/>
    <property type="match status" value="1"/>
</dbReference>
<keyword evidence="5" id="KW-1185">Reference proteome</keyword>
<feature type="domain" description="Gfo/Idh/MocA-like oxidoreductase N-terminal" evidence="2">
    <location>
        <begin position="29"/>
        <end position="147"/>
    </location>
</feature>
<proteinExistence type="inferred from homology"/>
<gene>
    <name evidence="4" type="ORF">HF577_00115</name>
</gene>
<dbReference type="InterPro" id="IPR000683">
    <property type="entry name" value="Gfo/Idh/MocA-like_OxRdtase_N"/>
</dbReference>
<dbReference type="RefSeq" id="WP_169393621.1">
    <property type="nucleotide sequence ID" value="NZ_BAAAJH010000016.1"/>
</dbReference>
<protein>
    <submittedName>
        <fullName evidence="4">Gfo/Idh/MocA family oxidoreductase</fullName>
    </submittedName>
</protein>
<dbReference type="PANTHER" id="PTHR43377">
    <property type="entry name" value="BILIVERDIN REDUCTASE A"/>
    <property type="match status" value="1"/>
</dbReference>
<dbReference type="PANTHER" id="PTHR43377:SF6">
    <property type="entry name" value="GFO_IDH_MOCA-LIKE OXIDOREDUCTASE N-TERMINAL DOMAIN-CONTAINING PROTEIN"/>
    <property type="match status" value="1"/>
</dbReference>
<evidence type="ECO:0000259" key="2">
    <source>
        <dbReference type="Pfam" id="PF01408"/>
    </source>
</evidence>
<feature type="domain" description="Gfo/Idh/MocA-like oxidoreductase C-terminal" evidence="3">
    <location>
        <begin position="189"/>
        <end position="362"/>
    </location>
</feature>
<dbReference type="InterPro" id="IPR051450">
    <property type="entry name" value="Gfo/Idh/MocA_Oxidoreductases"/>
</dbReference>
<reference evidence="4 5" key="1">
    <citation type="submission" date="2020-04" db="EMBL/GenBank/DDBJ databases">
        <authorList>
            <person name="Klaysubun C."/>
            <person name="Duangmal K."/>
            <person name="Lipun K."/>
        </authorList>
    </citation>
    <scope>NUCLEOTIDE SEQUENCE [LARGE SCALE GENOMIC DNA]</scope>
    <source>
        <strain evidence="4 5">JCM 11839</strain>
    </source>
</reference>
<comment type="caution">
    <text evidence="4">The sequence shown here is derived from an EMBL/GenBank/DDBJ whole genome shotgun (WGS) entry which is preliminary data.</text>
</comment>